<organism evidence="2 3">
    <name type="scientific">Polymorphospora rubra</name>
    <dbReference type="NCBI Taxonomy" id="338584"/>
    <lineage>
        <taxon>Bacteria</taxon>
        <taxon>Bacillati</taxon>
        <taxon>Actinomycetota</taxon>
        <taxon>Actinomycetes</taxon>
        <taxon>Micromonosporales</taxon>
        <taxon>Micromonosporaceae</taxon>
        <taxon>Polymorphospora</taxon>
    </lineage>
</organism>
<dbReference type="KEGG" id="pry:Prubr_62480"/>
<keyword evidence="3" id="KW-1185">Reference proteome</keyword>
<dbReference type="AntiFam" id="ANF00248">
    <property type="entry name" value="Shadow ORF (opposite ppsD)"/>
</dbReference>
<feature type="region of interest" description="Disordered" evidence="1">
    <location>
        <begin position="139"/>
        <end position="202"/>
    </location>
</feature>
<reference evidence="2" key="1">
    <citation type="submission" date="2020-08" db="EMBL/GenBank/DDBJ databases">
        <title>Whole genome shotgun sequence of Polymorphospora rubra NBRC 101157.</title>
        <authorList>
            <person name="Komaki H."/>
            <person name="Tamura T."/>
        </authorList>
    </citation>
    <scope>NUCLEOTIDE SEQUENCE</scope>
    <source>
        <strain evidence="2">NBRC 101157</strain>
    </source>
</reference>
<evidence type="ECO:0000256" key="1">
    <source>
        <dbReference type="SAM" id="MobiDB-lite"/>
    </source>
</evidence>
<evidence type="ECO:0000313" key="2">
    <source>
        <dbReference type="EMBL" id="BCJ69227.1"/>
    </source>
</evidence>
<accession>A0A810N7I8</accession>
<dbReference type="EMBL" id="AP023359">
    <property type="protein sequence ID" value="BCJ69227.1"/>
    <property type="molecule type" value="Genomic_DNA"/>
</dbReference>
<feature type="compositionally biased region" description="Low complexity" evidence="1">
    <location>
        <begin position="188"/>
        <end position="202"/>
    </location>
</feature>
<protein>
    <submittedName>
        <fullName evidence="2">Uncharacterized protein</fullName>
    </submittedName>
</protein>
<dbReference type="Proteomes" id="UP000680866">
    <property type="component" value="Chromosome"/>
</dbReference>
<gene>
    <name evidence="2" type="ORF">Prubr_62480</name>
</gene>
<proteinExistence type="predicted"/>
<name>A0A810N7I8_9ACTN</name>
<evidence type="ECO:0000313" key="3">
    <source>
        <dbReference type="Proteomes" id="UP000680866"/>
    </source>
</evidence>
<sequence length="381" mass="39437">MADVRLHRAEQQRCRLAPVLPVRGKKRLGLDRVAEAGPGAVRLHHVHATAGETGGGQGLLDHPLLGGAVGRAEPVGGTVLVDRAAAHHGEHRVAVAAGVGEPFEQEDTDPLGPAGAVGGGGEGLAPAVAGQTPLARELHEGRRSAHGGDAGDDRQRAFPLPQRLPGQVQRHQRRRAGGVDGDRRALQAEGVGDPAGDDAAGVAGHQMPLEALCGAHQHAAVVLPGAAGEHPGPAAAQRQRVDAGTFEDLPGGLQQPPLLRVHRQRLARRDREEAGVEVGQVVDEAAVPGVRGAGLVGVAVVERVEVPAPVLGERGHHVPSARDHVPQVLRGTHPAGKAAAHGDDGDRLVFAGLHLAQTLAYLVQVGRHPLQVVEKLRLVSH</sequence>
<feature type="region of interest" description="Disordered" evidence="1">
    <location>
        <begin position="103"/>
        <end position="125"/>
    </location>
</feature>
<dbReference type="AlphaFoldDB" id="A0A810N7I8"/>